<keyword evidence="2" id="KW-1185">Reference proteome</keyword>
<accession>A0ACD2ZZB6</accession>
<evidence type="ECO:0000313" key="2">
    <source>
        <dbReference type="Proteomes" id="UP000308600"/>
    </source>
</evidence>
<sequence>MKNPSDNTPSPSPSLNVGDRLTIPPTRPSTPTLMSSDDRLATFYQSPPSERNRWPSPPAHGVLLEPLSSPEITSNSDSIITRIGLAGHDLLLMAENETYIKLFNSSEELKETVGLLKAENAALRFAFERLVQTCSHRCDATSIIISSSKS</sequence>
<dbReference type="EMBL" id="ML209266">
    <property type="protein sequence ID" value="TFK58631.1"/>
    <property type="molecule type" value="Genomic_DNA"/>
</dbReference>
<reference evidence="1 2" key="1">
    <citation type="journal article" date="2019" name="Nat. Ecol. Evol.">
        <title>Megaphylogeny resolves global patterns of mushroom evolution.</title>
        <authorList>
            <person name="Varga T."/>
            <person name="Krizsan K."/>
            <person name="Foldi C."/>
            <person name="Dima B."/>
            <person name="Sanchez-Garcia M."/>
            <person name="Sanchez-Ramirez S."/>
            <person name="Szollosi G.J."/>
            <person name="Szarkandi J.G."/>
            <person name="Papp V."/>
            <person name="Albert L."/>
            <person name="Andreopoulos W."/>
            <person name="Angelini C."/>
            <person name="Antonin V."/>
            <person name="Barry K.W."/>
            <person name="Bougher N.L."/>
            <person name="Buchanan P."/>
            <person name="Buyck B."/>
            <person name="Bense V."/>
            <person name="Catcheside P."/>
            <person name="Chovatia M."/>
            <person name="Cooper J."/>
            <person name="Damon W."/>
            <person name="Desjardin D."/>
            <person name="Finy P."/>
            <person name="Geml J."/>
            <person name="Haridas S."/>
            <person name="Hughes K."/>
            <person name="Justo A."/>
            <person name="Karasinski D."/>
            <person name="Kautmanova I."/>
            <person name="Kiss B."/>
            <person name="Kocsube S."/>
            <person name="Kotiranta H."/>
            <person name="LaButti K.M."/>
            <person name="Lechner B.E."/>
            <person name="Liimatainen K."/>
            <person name="Lipzen A."/>
            <person name="Lukacs Z."/>
            <person name="Mihaltcheva S."/>
            <person name="Morgado L.N."/>
            <person name="Niskanen T."/>
            <person name="Noordeloos M.E."/>
            <person name="Ohm R.A."/>
            <person name="Ortiz-Santana B."/>
            <person name="Ovrebo C."/>
            <person name="Racz N."/>
            <person name="Riley R."/>
            <person name="Savchenko A."/>
            <person name="Shiryaev A."/>
            <person name="Soop K."/>
            <person name="Spirin V."/>
            <person name="Szebenyi C."/>
            <person name="Tomsovsky M."/>
            <person name="Tulloss R.E."/>
            <person name="Uehling J."/>
            <person name="Grigoriev I.V."/>
            <person name="Vagvolgyi C."/>
            <person name="Papp T."/>
            <person name="Martin F.M."/>
            <person name="Miettinen O."/>
            <person name="Hibbett D.S."/>
            <person name="Nagy L.G."/>
        </authorList>
    </citation>
    <scope>NUCLEOTIDE SEQUENCE [LARGE SCALE GENOMIC DNA]</scope>
    <source>
        <strain evidence="1 2">NL-1719</strain>
    </source>
</reference>
<name>A0ACD2ZZB6_9AGAR</name>
<evidence type="ECO:0000313" key="1">
    <source>
        <dbReference type="EMBL" id="TFK58631.1"/>
    </source>
</evidence>
<gene>
    <name evidence="1" type="ORF">BDN72DRAFT_906561</name>
</gene>
<organism evidence="1 2">
    <name type="scientific">Pluteus cervinus</name>
    <dbReference type="NCBI Taxonomy" id="181527"/>
    <lineage>
        <taxon>Eukaryota</taxon>
        <taxon>Fungi</taxon>
        <taxon>Dikarya</taxon>
        <taxon>Basidiomycota</taxon>
        <taxon>Agaricomycotina</taxon>
        <taxon>Agaricomycetes</taxon>
        <taxon>Agaricomycetidae</taxon>
        <taxon>Agaricales</taxon>
        <taxon>Pluteineae</taxon>
        <taxon>Pluteaceae</taxon>
        <taxon>Pluteus</taxon>
    </lineage>
</organism>
<protein>
    <submittedName>
        <fullName evidence="1">Uncharacterized protein</fullName>
    </submittedName>
</protein>
<dbReference type="Proteomes" id="UP000308600">
    <property type="component" value="Unassembled WGS sequence"/>
</dbReference>
<proteinExistence type="predicted"/>